<protein>
    <recommendedName>
        <fullName evidence="2">HTH cro/C1-type domain-containing protein</fullName>
    </recommendedName>
</protein>
<proteinExistence type="predicted"/>
<sequence>MRWNLRLAAANRGIWKASELQRMLAEHGLKISAGKMSGLWSGEPASIKLDDLNVICAVLGCGVEELLIPEPGKVRRVDDGQDKQVTAAVSGGPPVVPKRKDSRSLPPA</sequence>
<dbReference type="Pfam" id="PF13443">
    <property type="entry name" value="HTH_26"/>
    <property type="match status" value="1"/>
</dbReference>
<comment type="caution">
    <text evidence="3">The sequence shown here is derived from an EMBL/GenBank/DDBJ whole genome shotgun (WGS) entry which is preliminary data.</text>
</comment>
<evidence type="ECO:0000313" key="3">
    <source>
        <dbReference type="EMBL" id="GAA3586620.1"/>
    </source>
</evidence>
<dbReference type="InterPro" id="IPR001387">
    <property type="entry name" value="Cro/C1-type_HTH"/>
</dbReference>
<evidence type="ECO:0000313" key="4">
    <source>
        <dbReference type="Proteomes" id="UP001500630"/>
    </source>
</evidence>
<feature type="domain" description="HTH cro/C1-type" evidence="2">
    <location>
        <begin position="4"/>
        <end position="71"/>
    </location>
</feature>
<feature type="region of interest" description="Disordered" evidence="1">
    <location>
        <begin position="74"/>
        <end position="108"/>
    </location>
</feature>
<dbReference type="Proteomes" id="UP001500630">
    <property type="component" value="Unassembled WGS sequence"/>
</dbReference>
<evidence type="ECO:0000256" key="1">
    <source>
        <dbReference type="SAM" id="MobiDB-lite"/>
    </source>
</evidence>
<organism evidence="3 4">
    <name type="scientific">Nonomuraea rosea</name>
    <dbReference type="NCBI Taxonomy" id="638574"/>
    <lineage>
        <taxon>Bacteria</taxon>
        <taxon>Bacillati</taxon>
        <taxon>Actinomycetota</taxon>
        <taxon>Actinomycetes</taxon>
        <taxon>Streptosporangiales</taxon>
        <taxon>Streptosporangiaceae</taxon>
        <taxon>Nonomuraea</taxon>
    </lineage>
</organism>
<accession>A0ABP6YS85</accession>
<gene>
    <name evidence="3" type="ORF">GCM10022419_081020</name>
</gene>
<keyword evidence="4" id="KW-1185">Reference proteome</keyword>
<reference evidence="4" key="1">
    <citation type="journal article" date="2019" name="Int. J. Syst. Evol. Microbiol.">
        <title>The Global Catalogue of Microorganisms (GCM) 10K type strain sequencing project: providing services to taxonomists for standard genome sequencing and annotation.</title>
        <authorList>
            <consortium name="The Broad Institute Genomics Platform"/>
            <consortium name="The Broad Institute Genome Sequencing Center for Infectious Disease"/>
            <person name="Wu L."/>
            <person name="Ma J."/>
        </authorList>
    </citation>
    <scope>NUCLEOTIDE SEQUENCE [LARGE SCALE GENOMIC DNA]</scope>
    <source>
        <strain evidence="4">JCM 17326</strain>
    </source>
</reference>
<feature type="compositionally biased region" description="Basic and acidic residues" evidence="1">
    <location>
        <begin position="98"/>
        <end position="108"/>
    </location>
</feature>
<dbReference type="RefSeq" id="WP_345570394.1">
    <property type="nucleotide sequence ID" value="NZ_BAABDQ010000023.1"/>
</dbReference>
<evidence type="ECO:0000259" key="2">
    <source>
        <dbReference type="Pfam" id="PF13443"/>
    </source>
</evidence>
<dbReference type="EMBL" id="BAABDQ010000023">
    <property type="protein sequence ID" value="GAA3586620.1"/>
    <property type="molecule type" value="Genomic_DNA"/>
</dbReference>
<name>A0ABP6YS85_9ACTN</name>